<evidence type="ECO:0000313" key="2">
    <source>
        <dbReference type="Proteomes" id="UP001065298"/>
    </source>
</evidence>
<organism evidence="1 2">
    <name type="scientific">Fusarium keratoplasticum</name>
    <dbReference type="NCBI Taxonomy" id="1328300"/>
    <lineage>
        <taxon>Eukaryota</taxon>
        <taxon>Fungi</taxon>
        <taxon>Dikarya</taxon>
        <taxon>Ascomycota</taxon>
        <taxon>Pezizomycotina</taxon>
        <taxon>Sordariomycetes</taxon>
        <taxon>Hypocreomycetidae</taxon>
        <taxon>Hypocreales</taxon>
        <taxon>Nectriaceae</taxon>
        <taxon>Fusarium</taxon>
        <taxon>Fusarium solani species complex</taxon>
    </lineage>
</organism>
<sequence>MHSPNQLAPGSCFNCRRQKQRCDRLLPQCSRCSSKAVACDYKATTTSQTSPFSPGTQVEAAVLVHLRDSCSFDLSLLAERYLIWAACASGDSVGDEGSHAQPTLSTLIQDIFSAGGVDLPAMIETYFTIAHSWLPILDKEQLYLDISHLLGYPGYQNDIVALLLLCIYIFIQQPCQHPNHSVKSALYRTARRLFFLLQTSAHSSDIALLQSGLLLVAYELGHGMSKDAYGTLGVCTSLAQQLSLEPGGCDRGMIQRPEITQLDLCWSGIVLLDRYVPPLSSKSKAYDYANGAYRTIMLSDFDYRIPQSVGLNHQFVGAAVGKASDEDLHGDDLPRKFVARAKVALHIGKILDAMASPDPAQREAAETSLHRLQDSFADVVRSALAILYCLRETQVSALSSPATRSAVQSVYNIVFDTFHTEGEIVRRRGWVNDSRPCFIGICCLQGAAIRMDRLYVDGLVGEDLMELRSTLESFSTRWKLGESFIEALHAGREDSSPDRFQSIGCSRMKLECRVPETTQRKKRGKSTRVAQLEKKIDGIVSLLAAQKGLSPLTPESPQDVPAQQQPIPEDIQAVQLAPDRLPPPIIGRSDDDYADLELFPGFRITHDEATKRLEVYRRDYVPEFPFVPMPDSLASHEFYSESRFLFWTILAVVSPLKEKVQMDFKAWFRKYLAEHVVMGQERSLDILQGMLVYLAWNDFHFYGDLQVTSIIQLAIGLIIDLRLDRPAGAILGAPRSLLGDAWTSMGKPCSKIKTDQSSQDKRAVLGMYYITAILSSFFKKNTIVPWSNHLSQCCDHLIEAREYESDLYLVALVRMQHLAERGFSAIPAVDYLDPTPPTFRGHVAMTMNNVHRELERLSKFQPDSVKQNHAFWAHYYTLLVRLYEPTILMRAAPLNTSDGTLMEPLQHSEYMWKCLEAVADSFQEQLAFPAAQMSTLPVTVNCVLAFATVTASRLILSENSPDWDTSLARRRLNFQDILKGLSDQFEAADQEALRLDRRRRVMEDGSSVFLKCSFKVRWIRQWYMNKIPQEEQQQHQQQQHVETPCAALAQTQSVIEPTPDWAANFQFDDDFWADLMTGYDADALDTSLASVAPAH</sequence>
<keyword evidence="2" id="KW-1185">Reference proteome</keyword>
<protein>
    <submittedName>
        <fullName evidence="1">Zn(2)-C6 fungal-type domain-containing protein</fullName>
    </submittedName>
</protein>
<gene>
    <name evidence="1" type="ORF">NCS57_01015300</name>
</gene>
<evidence type="ECO:0000313" key="1">
    <source>
        <dbReference type="EMBL" id="KAI8660383.1"/>
    </source>
</evidence>
<dbReference type="Proteomes" id="UP001065298">
    <property type="component" value="Chromosome 8"/>
</dbReference>
<dbReference type="EMBL" id="CM046510">
    <property type="protein sequence ID" value="KAI8660383.1"/>
    <property type="molecule type" value="Genomic_DNA"/>
</dbReference>
<name>A0ACC0QNV6_9HYPO</name>
<reference evidence="1" key="1">
    <citation type="submission" date="2022-06" db="EMBL/GenBank/DDBJ databases">
        <title>Fusarium solani species complex genomes reveal bases of compartmentalisation and animal pathogenesis.</title>
        <authorList>
            <person name="Tsai I.J."/>
        </authorList>
    </citation>
    <scope>NUCLEOTIDE SEQUENCE</scope>
    <source>
        <strain evidence="1">Fu6.1</strain>
    </source>
</reference>
<comment type="caution">
    <text evidence="1">The sequence shown here is derived from an EMBL/GenBank/DDBJ whole genome shotgun (WGS) entry which is preliminary data.</text>
</comment>
<accession>A0ACC0QNV6</accession>
<proteinExistence type="predicted"/>